<gene>
    <name evidence="3" type="ORF">RRG08_004231</name>
</gene>
<dbReference type="Proteomes" id="UP001283361">
    <property type="component" value="Unassembled WGS sequence"/>
</dbReference>
<comment type="caution">
    <text evidence="3">The sequence shown here is derived from an EMBL/GenBank/DDBJ whole genome shotgun (WGS) entry which is preliminary data.</text>
</comment>
<name>A0AAE1DI08_9GAST</name>
<keyword evidence="4" id="KW-1185">Reference proteome</keyword>
<organism evidence="3 4">
    <name type="scientific">Elysia crispata</name>
    <name type="common">lettuce slug</name>
    <dbReference type="NCBI Taxonomy" id="231223"/>
    <lineage>
        <taxon>Eukaryota</taxon>
        <taxon>Metazoa</taxon>
        <taxon>Spiralia</taxon>
        <taxon>Lophotrochozoa</taxon>
        <taxon>Mollusca</taxon>
        <taxon>Gastropoda</taxon>
        <taxon>Heterobranchia</taxon>
        <taxon>Euthyneura</taxon>
        <taxon>Panpulmonata</taxon>
        <taxon>Sacoglossa</taxon>
        <taxon>Placobranchoidea</taxon>
        <taxon>Plakobranchidae</taxon>
        <taxon>Elysia</taxon>
    </lineage>
</organism>
<reference evidence="3" key="1">
    <citation type="journal article" date="2023" name="G3 (Bethesda)">
        <title>A reference genome for the long-term kleptoplast-retaining sea slug Elysia crispata morphotype clarki.</title>
        <authorList>
            <person name="Eastman K.E."/>
            <person name="Pendleton A.L."/>
            <person name="Shaikh M.A."/>
            <person name="Suttiyut T."/>
            <person name="Ogas R."/>
            <person name="Tomko P."/>
            <person name="Gavelis G."/>
            <person name="Widhalm J.R."/>
            <person name="Wisecaver J.H."/>
        </authorList>
    </citation>
    <scope>NUCLEOTIDE SEQUENCE</scope>
    <source>
        <strain evidence="3">ECLA1</strain>
    </source>
</reference>
<protein>
    <recommendedName>
        <fullName evidence="5">Secreted protein</fullName>
    </recommendedName>
</protein>
<sequence>MKQASRPAVGLLLSSVCLCITSIDRRRRRDLGPYGTQKHRRSSQSEREPRVPITRQAASVLMRDMCGRRDEALVDVIGKTTQSTRRVASCSSDDCHKNSSSRLSLSIAFISLVSLSV</sequence>
<feature type="chain" id="PRO_5042154643" description="Secreted protein" evidence="2">
    <location>
        <begin position="20"/>
        <end position="117"/>
    </location>
</feature>
<evidence type="ECO:0000313" key="4">
    <source>
        <dbReference type="Proteomes" id="UP001283361"/>
    </source>
</evidence>
<feature type="signal peptide" evidence="2">
    <location>
        <begin position="1"/>
        <end position="19"/>
    </location>
</feature>
<evidence type="ECO:0008006" key="5">
    <source>
        <dbReference type="Google" id="ProtNLM"/>
    </source>
</evidence>
<dbReference type="EMBL" id="JAWDGP010003835">
    <property type="protein sequence ID" value="KAK3770520.1"/>
    <property type="molecule type" value="Genomic_DNA"/>
</dbReference>
<dbReference type="AlphaFoldDB" id="A0AAE1DI08"/>
<feature type="region of interest" description="Disordered" evidence="1">
    <location>
        <begin position="30"/>
        <end position="52"/>
    </location>
</feature>
<evidence type="ECO:0000256" key="2">
    <source>
        <dbReference type="SAM" id="SignalP"/>
    </source>
</evidence>
<evidence type="ECO:0000313" key="3">
    <source>
        <dbReference type="EMBL" id="KAK3770520.1"/>
    </source>
</evidence>
<proteinExistence type="predicted"/>
<accession>A0AAE1DI08</accession>
<evidence type="ECO:0000256" key="1">
    <source>
        <dbReference type="SAM" id="MobiDB-lite"/>
    </source>
</evidence>
<keyword evidence="2" id="KW-0732">Signal</keyword>